<proteinExistence type="predicted"/>
<accession>A0A1F5BU99</accession>
<dbReference type="FunFam" id="3.40.50.300:FF:000285">
    <property type="entry name" value="Sporulation initiation inhibitor Soj"/>
    <property type="match status" value="1"/>
</dbReference>
<dbReference type="Pfam" id="PF13614">
    <property type="entry name" value="AAA_31"/>
    <property type="match status" value="1"/>
</dbReference>
<dbReference type="Proteomes" id="UP000176650">
    <property type="component" value="Unassembled WGS sequence"/>
</dbReference>
<evidence type="ECO:0000313" key="3">
    <source>
        <dbReference type="Proteomes" id="UP000176650"/>
    </source>
</evidence>
<feature type="domain" description="AAA" evidence="1">
    <location>
        <begin position="3"/>
        <end position="177"/>
    </location>
</feature>
<dbReference type="PANTHER" id="PTHR13696">
    <property type="entry name" value="P-LOOP CONTAINING NUCLEOSIDE TRIPHOSPHATE HYDROLASE"/>
    <property type="match status" value="1"/>
</dbReference>
<dbReference type="CDD" id="cd02042">
    <property type="entry name" value="ParAB_family"/>
    <property type="match status" value="1"/>
</dbReference>
<dbReference type="InterPro" id="IPR050678">
    <property type="entry name" value="DNA_Partitioning_ATPase"/>
</dbReference>
<reference evidence="2 3" key="1">
    <citation type="journal article" date="2016" name="Nat. Commun.">
        <title>Thousands of microbial genomes shed light on interconnected biogeochemical processes in an aquifer system.</title>
        <authorList>
            <person name="Anantharaman K."/>
            <person name="Brown C.T."/>
            <person name="Hug L.A."/>
            <person name="Sharon I."/>
            <person name="Castelle C.J."/>
            <person name="Probst A.J."/>
            <person name="Thomas B.C."/>
            <person name="Singh A."/>
            <person name="Wilkins M.J."/>
            <person name="Karaoz U."/>
            <person name="Brodie E.L."/>
            <person name="Williams K.H."/>
            <person name="Hubbard S.S."/>
            <person name="Banfield J.F."/>
        </authorList>
    </citation>
    <scope>NUCLEOTIDE SEQUENCE [LARGE SCALE GENOMIC DNA]</scope>
</reference>
<dbReference type="EMBL" id="MEYS01000002">
    <property type="protein sequence ID" value="OGD34183.1"/>
    <property type="molecule type" value="Genomic_DNA"/>
</dbReference>
<dbReference type="AlphaFoldDB" id="A0A1F5BU99"/>
<evidence type="ECO:0000259" key="1">
    <source>
        <dbReference type="Pfam" id="PF13614"/>
    </source>
</evidence>
<sequence length="257" mass="27889">MATIIAFCNQKGGVGKTTTTINTGAYLASMGQKVLVIDLDSQANATSGLGISQENVTISLYHVLSDGTHPKDAIIPTSIENYHVLPASVDLAGAAIELISAPSREFKLFEVVQKIAPDYDFILIDCPPSLGILTINGLVAAQKLVIPVQCEYYALEGLSQLLKTIALVKEHISPEVSVMGAVLTMYDRRNKLAHEVEKEMRANFPAHVFQSVIPRSVSLAEAPSYGKTIMEYKWLSYGAMAYKSLAKEILDLQTKTS</sequence>
<evidence type="ECO:0000313" key="2">
    <source>
        <dbReference type="EMBL" id="OGD34183.1"/>
    </source>
</evidence>
<comment type="caution">
    <text evidence="2">The sequence shown here is derived from an EMBL/GenBank/DDBJ whole genome shotgun (WGS) entry which is preliminary data.</text>
</comment>
<dbReference type="Gene3D" id="3.40.50.300">
    <property type="entry name" value="P-loop containing nucleotide triphosphate hydrolases"/>
    <property type="match status" value="1"/>
</dbReference>
<name>A0A1F5BU99_9BACT</name>
<dbReference type="SUPFAM" id="SSF52540">
    <property type="entry name" value="P-loop containing nucleoside triphosphate hydrolases"/>
    <property type="match status" value="1"/>
</dbReference>
<dbReference type="InterPro" id="IPR027417">
    <property type="entry name" value="P-loop_NTPase"/>
</dbReference>
<gene>
    <name evidence="2" type="ORF">A2988_01750</name>
</gene>
<organism evidence="2 3">
    <name type="scientific">Candidatus Azambacteria bacterium RIFCSPLOWO2_01_FULL_46_25</name>
    <dbReference type="NCBI Taxonomy" id="1797298"/>
    <lineage>
        <taxon>Bacteria</taxon>
        <taxon>Candidatus Azamiibacteriota</taxon>
    </lineage>
</organism>
<dbReference type="STRING" id="1797298.A2988_01750"/>
<dbReference type="InterPro" id="IPR025669">
    <property type="entry name" value="AAA_dom"/>
</dbReference>
<protein>
    <recommendedName>
        <fullName evidence="1">AAA domain-containing protein</fullName>
    </recommendedName>
</protein>
<dbReference type="PANTHER" id="PTHR13696:SF52">
    <property type="entry name" value="PARA FAMILY PROTEIN CT_582"/>
    <property type="match status" value="1"/>
</dbReference>